<dbReference type="OrthoDB" id="9777271at2"/>
<dbReference type="Pfam" id="PF05235">
    <property type="entry name" value="CHAD"/>
    <property type="match status" value="1"/>
</dbReference>
<dbReference type="Proteomes" id="UP000185984">
    <property type="component" value="Unassembled WGS sequence"/>
</dbReference>
<dbReference type="PANTHER" id="PTHR39339">
    <property type="entry name" value="SLR1444 PROTEIN"/>
    <property type="match status" value="1"/>
</dbReference>
<evidence type="ECO:0000313" key="2">
    <source>
        <dbReference type="EMBL" id="OKH23688.1"/>
    </source>
</evidence>
<dbReference type="STRING" id="247279.NIES1031_17830"/>
<dbReference type="InterPro" id="IPR007899">
    <property type="entry name" value="CHAD_dom"/>
</dbReference>
<reference evidence="2 3" key="1">
    <citation type="submission" date="2016-11" db="EMBL/GenBank/DDBJ databases">
        <title>Draft Genome Sequences of Nine Cyanobacterial Strains from Diverse Habitats.</title>
        <authorList>
            <person name="Zhu T."/>
            <person name="Hou S."/>
            <person name="Lu X."/>
            <person name="Hess W.R."/>
        </authorList>
    </citation>
    <scope>NUCLEOTIDE SEQUENCE [LARGE SCALE GENOMIC DNA]</scope>
    <source>
        <strain evidence="2 3">5.2 s.c.1</strain>
    </source>
</reference>
<proteinExistence type="predicted"/>
<evidence type="ECO:0000313" key="3">
    <source>
        <dbReference type="Proteomes" id="UP000185984"/>
    </source>
</evidence>
<dbReference type="InterPro" id="IPR038186">
    <property type="entry name" value="CHAD_dom_sf"/>
</dbReference>
<dbReference type="PANTHER" id="PTHR39339:SF1">
    <property type="entry name" value="CHAD DOMAIN-CONTAINING PROTEIN"/>
    <property type="match status" value="1"/>
</dbReference>
<dbReference type="EMBL" id="MRCC01000015">
    <property type="protein sequence ID" value="OKH23688.1"/>
    <property type="molecule type" value="Genomic_DNA"/>
</dbReference>
<comment type="caution">
    <text evidence="2">The sequence shown here is derived from an EMBL/GenBank/DDBJ whole genome shotgun (WGS) entry which is preliminary data.</text>
</comment>
<dbReference type="AlphaFoldDB" id="A0A1U7HJH8"/>
<protein>
    <submittedName>
        <fullName evidence="2">Metal-binding protein</fullName>
    </submittedName>
</protein>
<evidence type="ECO:0000259" key="1">
    <source>
        <dbReference type="PROSITE" id="PS51708"/>
    </source>
</evidence>
<dbReference type="Gene3D" id="1.40.20.10">
    <property type="entry name" value="CHAD domain"/>
    <property type="match status" value="1"/>
</dbReference>
<sequence length="332" mass="38218">MILSTHKAHTLGDWASLAIQKHFEKFLKHEANVLKDKHPEDLHQMRVGMRRLRSAITGFAPAIDLPKPAQEKKIGNIARILGELRDLDVLREALEKKYQPTLPGKEKKSLDKVLTQLDKKRTQAFAQVKTTLEGDAYQSLKQSLTKWLKQPSYHRIAQMPIQEVLPDLLSPQVSQLLLHPGWLVGTEVKDGEIHILQDLSPAMVEQQLADDGSLLHDLRKEAKRTRYQMEVFSDFYGDTYNTYLEEVKRIQSILGQIQDSFILSEFMTDSLRLEMKSHLPNLANQLTGANYQSWQEWQSIHQRYLNPETRTNFRAMILQPNAEITQSGKFDG</sequence>
<dbReference type="SMART" id="SM00880">
    <property type="entry name" value="CHAD"/>
    <property type="match status" value="1"/>
</dbReference>
<dbReference type="RefSeq" id="WP_073550845.1">
    <property type="nucleotide sequence ID" value="NZ_CAWMVK010000007.1"/>
</dbReference>
<feature type="domain" description="CHAD" evidence="1">
    <location>
        <begin position="8"/>
        <end position="310"/>
    </location>
</feature>
<organism evidence="2 3">
    <name type="scientific">Chroogloeocystis siderophila 5.2 s.c.1</name>
    <dbReference type="NCBI Taxonomy" id="247279"/>
    <lineage>
        <taxon>Bacteria</taxon>
        <taxon>Bacillati</taxon>
        <taxon>Cyanobacteriota</taxon>
        <taxon>Cyanophyceae</taxon>
        <taxon>Oscillatoriophycideae</taxon>
        <taxon>Chroococcales</taxon>
        <taxon>Chroococcaceae</taxon>
        <taxon>Chroogloeocystis</taxon>
    </lineage>
</organism>
<keyword evidence="3" id="KW-1185">Reference proteome</keyword>
<dbReference type="PROSITE" id="PS51708">
    <property type="entry name" value="CHAD"/>
    <property type="match status" value="1"/>
</dbReference>
<gene>
    <name evidence="2" type="ORF">NIES1031_17830</name>
</gene>
<accession>A0A1U7HJH8</accession>
<name>A0A1U7HJH8_9CHRO</name>